<dbReference type="SMART" id="SM00357">
    <property type="entry name" value="CSP"/>
    <property type="match status" value="1"/>
</dbReference>
<feature type="region of interest" description="Disordered" evidence="1">
    <location>
        <begin position="72"/>
        <end position="91"/>
    </location>
</feature>
<dbReference type="Pfam" id="PF00313">
    <property type="entry name" value="CSD"/>
    <property type="match status" value="1"/>
</dbReference>
<dbReference type="AlphaFoldDB" id="A0A128ATS1"/>
<evidence type="ECO:0000259" key="2">
    <source>
        <dbReference type="PROSITE" id="PS51857"/>
    </source>
</evidence>
<keyword evidence="3" id="KW-0238">DNA-binding</keyword>
<dbReference type="SUPFAM" id="SSF50249">
    <property type="entry name" value="Nucleic acid-binding proteins"/>
    <property type="match status" value="1"/>
</dbReference>
<feature type="domain" description="CSD" evidence="2">
    <location>
        <begin position="2"/>
        <end position="66"/>
    </location>
</feature>
<dbReference type="PROSITE" id="PS51857">
    <property type="entry name" value="CSD_2"/>
    <property type="match status" value="1"/>
</dbReference>
<dbReference type="InterPro" id="IPR011129">
    <property type="entry name" value="CSD"/>
</dbReference>
<protein>
    <submittedName>
        <fullName evidence="3">Cold-shock_DNA-binding_domain_protein</fullName>
    </submittedName>
</protein>
<dbReference type="InterPro" id="IPR012340">
    <property type="entry name" value="NA-bd_OB-fold"/>
</dbReference>
<proteinExistence type="predicted"/>
<dbReference type="CDD" id="cd04458">
    <property type="entry name" value="CSP_CDS"/>
    <property type="match status" value="1"/>
</dbReference>
<evidence type="ECO:0000313" key="3">
    <source>
        <dbReference type="EMBL" id="CUW01187.1"/>
    </source>
</evidence>
<accession>A0A128ATS1</accession>
<dbReference type="GO" id="GO:0003677">
    <property type="term" value="F:DNA binding"/>
    <property type="evidence" value="ECO:0007669"/>
    <property type="project" value="UniProtKB-KW"/>
</dbReference>
<sequence length="146" mass="15796">MVATGTVVRFDEVRGYGFIAPDAGGEDVFVHVNDLRDDKHLFDSGLRVEYTTEAGERGPKASDVKLLGSARPAAVRRQPPVGGGSARAGSAESDDYLMCDVLSHAEFRNELTEALLEAAPTLTAAQLVQVRKRVMELVQAHNWTEA</sequence>
<evidence type="ECO:0000256" key="1">
    <source>
        <dbReference type="SAM" id="MobiDB-lite"/>
    </source>
</evidence>
<reference evidence="3" key="1">
    <citation type="journal article" date="2016" name="Microb. Cell Fact.">
        <title>Characterization and engineering of the biosynthesis gene cluster for antitumor macrolides PM100117 and PM100118 from a marine actinobacteria: generation of a novel improved derivative.</title>
        <authorList>
            <person name="Garcia-Salcedo R."/>
            <person name="Olano C."/>
            <person name="Gomez C."/>
            <person name="Fernandez R."/>
            <person name="Brana A.F."/>
            <person name="Mendez C."/>
            <person name="De la Calle F."/>
            <person name="Salas J.A."/>
        </authorList>
    </citation>
    <scope>NUCLEOTIDE SEQUENCE</scope>
    <source>
        <strain evidence="3">GUA-06-06-006A</strain>
    </source>
</reference>
<organism evidence="3">
    <name type="scientific">Streptomyces caniferus</name>
    <dbReference type="NCBI Taxonomy" id="285557"/>
    <lineage>
        <taxon>Bacteria</taxon>
        <taxon>Bacillati</taxon>
        <taxon>Actinomycetota</taxon>
        <taxon>Actinomycetes</taxon>
        <taxon>Kitasatosporales</taxon>
        <taxon>Streptomycetaceae</taxon>
        <taxon>Streptomyces</taxon>
    </lineage>
</organism>
<dbReference type="PANTHER" id="PTHR46565">
    <property type="entry name" value="COLD SHOCK DOMAIN PROTEIN 2"/>
    <property type="match status" value="1"/>
</dbReference>
<dbReference type="PANTHER" id="PTHR46565:SF5">
    <property type="entry name" value="COLD SHOCK PROTEIN 2-LIKE"/>
    <property type="match status" value="1"/>
</dbReference>
<dbReference type="Gene3D" id="2.40.50.140">
    <property type="entry name" value="Nucleic acid-binding proteins"/>
    <property type="match status" value="1"/>
</dbReference>
<dbReference type="InterPro" id="IPR002059">
    <property type="entry name" value="CSP_DNA-bd"/>
</dbReference>
<name>A0A128ATS1_9ACTN</name>
<gene>
    <name evidence="3" type="primary">gonA</name>
</gene>
<dbReference type="PRINTS" id="PR00050">
    <property type="entry name" value="COLDSHOCK"/>
</dbReference>
<dbReference type="EMBL" id="LN997802">
    <property type="protein sequence ID" value="CUW01187.1"/>
    <property type="molecule type" value="Genomic_DNA"/>
</dbReference>